<accession>J1S4M1</accession>
<dbReference type="MEROPS" id="S12.003"/>
<dbReference type="STRING" id="1160718.SU9_17030"/>
<organism evidence="3">
    <name type="scientific">Streptomyces auratus AGR0001</name>
    <dbReference type="NCBI Taxonomy" id="1160718"/>
    <lineage>
        <taxon>Bacteria</taxon>
        <taxon>Bacillati</taxon>
        <taxon>Actinomycetota</taxon>
        <taxon>Actinomycetes</taxon>
        <taxon>Kitasatosporales</taxon>
        <taxon>Streptomycetaceae</taxon>
        <taxon>Streptomyces</taxon>
    </lineage>
</organism>
<feature type="region of interest" description="Disordered" evidence="1">
    <location>
        <begin position="1"/>
        <end position="20"/>
    </location>
</feature>
<dbReference type="InterPro" id="IPR001466">
    <property type="entry name" value="Beta-lactam-related"/>
</dbReference>
<dbReference type="PATRIC" id="fig|1160718.3.peg.3444"/>
<proteinExistence type="predicted"/>
<feature type="region of interest" description="Disordered" evidence="1">
    <location>
        <begin position="46"/>
        <end position="81"/>
    </location>
</feature>
<dbReference type="Pfam" id="PF00144">
    <property type="entry name" value="Beta-lactamase"/>
    <property type="match status" value="1"/>
</dbReference>
<dbReference type="HOGENOM" id="CLU_020027_2_3_11"/>
<feature type="domain" description="Beta-lactamase-related" evidence="2">
    <location>
        <begin position="90"/>
        <end position="411"/>
    </location>
</feature>
<comment type="caution">
    <text evidence="3">The sequence shown here is derived from an EMBL/GenBank/DDBJ whole genome shotgun (WGS) entry which is preliminary data.</text>
</comment>
<dbReference type="EMBL" id="AJGV01000100">
    <property type="protein sequence ID" value="EJJ05777.1"/>
    <property type="molecule type" value="Genomic_DNA"/>
</dbReference>
<evidence type="ECO:0000259" key="2">
    <source>
        <dbReference type="Pfam" id="PF00144"/>
    </source>
</evidence>
<gene>
    <name evidence="3" type="ORF">SU9_17030</name>
</gene>
<dbReference type="InterPro" id="IPR050491">
    <property type="entry name" value="AmpC-like"/>
</dbReference>
<dbReference type="AlphaFoldDB" id="J1S4M1"/>
<dbReference type="SUPFAM" id="SSF56601">
    <property type="entry name" value="beta-lactamase/transpeptidase-like"/>
    <property type="match status" value="1"/>
</dbReference>
<dbReference type="InterPro" id="IPR012338">
    <property type="entry name" value="Beta-lactam/transpept-like"/>
</dbReference>
<name>J1S4M1_9ACTN</name>
<sequence length="443" mass="46159">MTMRPPHPAPAGGLRPAGRRRAAVRTGLLAALALTACTARPDATLSPPAAIAHRQPTAGTTAPAPRHPADDGTVSAPRDPADDATLSALRRLVADGAPGAASLTTRGGGDFATRFATAGVADLHSGRRIGPQDHFRAGSITKTLVATVILQLVAEGRLTLHDSAAAHLPPGVPARGKGKGSDLRRVTIRQLLDHTSGLFNYTADPRLSRQLSGAGFGAHRYDSHTPGELLRIALDHPPVAAPGTRFAYSNTNYLVLGLVIEAVTRHPYDAEIRRRILVPAGLGHTSFPGTDSVLPEPHGRGYARIGHRRVDATSLDPSRAGAAGEMITTLGDLNRFFSALLGGEFLAPRQMAEIRSEKGTGGTYGLGLYATALPCGITVWGHDGDINGSYTRTAGTADGRQVVSYRINTAPLPDPAHGTAVLTAEFCARRQTGGRPAPGPPAP</sequence>
<dbReference type="RefSeq" id="WP_006604936.1">
    <property type="nucleotide sequence ID" value="NZ_CP072931.1"/>
</dbReference>
<dbReference type="eggNOG" id="COG1680">
    <property type="taxonomic scope" value="Bacteria"/>
</dbReference>
<protein>
    <submittedName>
        <fullName evidence="3">Beta-lactamase</fullName>
    </submittedName>
</protein>
<reference evidence="3" key="1">
    <citation type="journal article" date="2012" name="J. Bacteriol.">
        <title>Genome Sequence of Streptomyces auratus Strain AGR0001, a Phoslactomycin-Producing Actinomycete.</title>
        <authorList>
            <person name="Han X."/>
            <person name="Li M."/>
            <person name="Ding Z."/>
            <person name="Zhao J."/>
            <person name="Ji K."/>
            <person name="Wen M."/>
            <person name="Lu T."/>
        </authorList>
    </citation>
    <scope>NUCLEOTIDE SEQUENCE [LARGE SCALE GENOMIC DNA]</scope>
    <source>
        <strain evidence="3">AGR0001</strain>
    </source>
</reference>
<dbReference type="Gene3D" id="3.40.710.10">
    <property type="entry name" value="DD-peptidase/beta-lactamase superfamily"/>
    <property type="match status" value="1"/>
</dbReference>
<evidence type="ECO:0000313" key="3">
    <source>
        <dbReference type="EMBL" id="EJJ05777.1"/>
    </source>
</evidence>
<dbReference type="PANTHER" id="PTHR46825">
    <property type="entry name" value="D-ALANYL-D-ALANINE-CARBOXYPEPTIDASE/ENDOPEPTIDASE AMPH"/>
    <property type="match status" value="1"/>
</dbReference>
<dbReference type="PANTHER" id="PTHR46825:SF7">
    <property type="entry name" value="D-ALANYL-D-ALANINE CARBOXYPEPTIDASE"/>
    <property type="match status" value="1"/>
</dbReference>
<evidence type="ECO:0000256" key="1">
    <source>
        <dbReference type="SAM" id="MobiDB-lite"/>
    </source>
</evidence>